<accession>A0A2B4T0Q7</accession>
<protein>
    <submittedName>
        <fullName evidence="7">Deleted in malignant brain tumors 1 protein</fullName>
    </submittedName>
</protein>
<keyword evidence="2" id="KW-1015">Disulfide bond</keyword>
<dbReference type="Proteomes" id="UP000225706">
    <property type="component" value="Unassembled WGS sequence"/>
</dbReference>
<dbReference type="PANTHER" id="PTHR14002:SF43">
    <property type="entry name" value="DELTA-LIKE PROTEIN"/>
    <property type="match status" value="1"/>
</dbReference>
<dbReference type="PANTHER" id="PTHR14002">
    <property type="entry name" value="ENDOGLIN/TGF-BETA RECEPTOR TYPE III"/>
    <property type="match status" value="1"/>
</dbReference>
<keyword evidence="4" id="KW-0472">Membrane</keyword>
<dbReference type="AlphaFoldDB" id="A0A2B4T0Q7"/>
<name>A0A2B4T0Q7_STYPI</name>
<evidence type="ECO:0000256" key="1">
    <source>
        <dbReference type="ARBA" id="ARBA00022729"/>
    </source>
</evidence>
<keyword evidence="8" id="KW-1185">Reference proteome</keyword>
<dbReference type="InterPro" id="IPR001507">
    <property type="entry name" value="ZP_dom"/>
</dbReference>
<dbReference type="OrthoDB" id="5986572at2759"/>
<keyword evidence="1 5" id="KW-0732">Signal</keyword>
<comment type="caution">
    <text evidence="7">The sequence shown here is derived from an EMBL/GenBank/DDBJ whole genome shotgun (WGS) entry which is preliminary data.</text>
</comment>
<feature type="transmembrane region" description="Helical" evidence="4">
    <location>
        <begin position="343"/>
        <end position="365"/>
    </location>
</feature>
<sequence>MAWQWILLHVVAFALLVDFKVKGMSTSSIVCNDNHTVTITIANVTDISAFNERDWRINSKAECEPTFTNTTVTYTNLPVAECASKSEDKTTSIRYVFEIRAVPSGSDPIQAFDHIFDAVCEYVNNDTVTSSFIPIVNRGDNSSGTAAFTFNLDVSENSQFTTALPSEVALNQPLFFRAQVVTSSAAPNLDLFILQCHASESDDSNAVANNVVLIQNGCGNKAVSQDSGDTLTYTCTNNSKQETFQVDSFRYFGAEANALVYVHCELKVCLSDAADSACECPSSADCSPNARKRRAVKVDESVVYRVTTGPYHYKEVEREEKDHNDKRPETGEDHPSFQLSLSVAIAFSVSGVIIALIISLTVCFISRGRHQRSSITKLNESLDYSVKT</sequence>
<dbReference type="InterPro" id="IPR055355">
    <property type="entry name" value="ZP-C"/>
</dbReference>
<dbReference type="EMBL" id="LSMT01000001">
    <property type="protein sequence ID" value="PFX34989.1"/>
    <property type="molecule type" value="Genomic_DNA"/>
</dbReference>
<feature type="signal peptide" evidence="5">
    <location>
        <begin position="1"/>
        <end position="23"/>
    </location>
</feature>
<keyword evidence="4" id="KW-0812">Transmembrane</keyword>
<reference evidence="8" key="1">
    <citation type="journal article" date="2017" name="bioRxiv">
        <title>Comparative analysis of the genomes of Stylophora pistillata and Acropora digitifera provides evidence for extensive differences between species of corals.</title>
        <authorList>
            <person name="Voolstra C.R."/>
            <person name="Li Y."/>
            <person name="Liew Y.J."/>
            <person name="Baumgarten S."/>
            <person name="Zoccola D."/>
            <person name="Flot J.-F."/>
            <person name="Tambutte S."/>
            <person name="Allemand D."/>
            <person name="Aranda M."/>
        </authorList>
    </citation>
    <scope>NUCLEOTIDE SEQUENCE [LARGE SCALE GENOMIC DNA]</scope>
</reference>
<dbReference type="SMART" id="SM00241">
    <property type="entry name" value="ZP"/>
    <property type="match status" value="1"/>
</dbReference>
<evidence type="ECO:0000256" key="4">
    <source>
        <dbReference type="SAM" id="Phobius"/>
    </source>
</evidence>
<dbReference type="InterPro" id="IPR042235">
    <property type="entry name" value="ZP-C_dom"/>
</dbReference>
<evidence type="ECO:0000313" key="7">
    <source>
        <dbReference type="EMBL" id="PFX34989.1"/>
    </source>
</evidence>
<evidence type="ECO:0000256" key="5">
    <source>
        <dbReference type="SAM" id="SignalP"/>
    </source>
</evidence>
<feature type="domain" description="ZP" evidence="6">
    <location>
        <begin position="30"/>
        <end position="285"/>
    </location>
</feature>
<evidence type="ECO:0000256" key="2">
    <source>
        <dbReference type="ARBA" id="ARBA00023157"/>
    </source>
</evidence>
<dbReference type="Gene3D" id="2.60.40.4100">
    <property type="entry name" value="Zona pellucida, ZP-C domain"/>
    <property type="match status" value="1"/>
</dbReference>
<feature type="region of interest" description="Disordered" evidence="3">
    <location>
        <begin position="314"/>
        <end position="334"/>
    </location>
</feature>
<evidence type="ECO:0000313" key="8">
    <source>
        <dbReference type="Proteomes" id="UP000225706"/>
    </source>
</evidence>
<evidence type="ECO:0000256" key="3">
    <source>
        <dbReference type="SAM" id="MobiDB-lite"/>
    </source>
</evidence>
<dbReference type="PROSITE" id="PS51034">
    <property type="entry name" value="ZP_2"/>
    <property type="match status" value="1"/>
</dbReference>
<keyword evidence="4" id="KW-1133">Transmembrane helix</keyword>
<gene>
    <name evidence="7" type="primary">Dmbt1</name>
    <name evidence="7" type="ORF">AWC38_SpisGene235</name>
</gene>
<proteinExistence type="predicted"/>
<organism evidence="7 8">
    <name type="scientific">Stylophora pistillata</name>
    <name type="common">Smooth cauliflower coral</name>
    <dbReference type="NCBI Taxonomy" id="50429"/>
    <lineage>
        <taxon>Eukaryota</taxon>
        <taxon>Metazoa</taxon>
        <taxon>Cnidaria</taxon>
        <taxon>Anthozoa</taxon>
        <taxon>Hexacorallia</taxon>
        <taxon>Scleractinia</taxon>
        <taxon>Astrocoeniina</taxon>
        <taxon>Pocilloporidae</taxon>
        <taxon>Stylophora</taxon>
    </lineage>
</organism>
<evidence type="ECO:0000259" key="6">
    <source>
        <dbReference type="PROSITE" id="PS51034"/>
    </source>
</evidence>
<feature type="chain" id="PRO_5012857802" evidence="5">
    <location>
        <begin position="24"/>
        <end position="388"/>
    </location>
</feature>
<dbReference type="Pfam" id="PF00100">
    <property type="entry name" value="Zona_pellucida"/>
    <property type="match status" value="1"/>
</dbReference>